<dbReference type="InterPro" id="IPR005149">
    <property type="entry name" value="Tscrpt_reg_PadR_N"/>
</dbReference>
<gene>
    <name evidence="4" type="ORF">Ana3638_12745</name>
</gene>
<dbReference type="KEGG" id="anr:Ana3638_12745"/>
<dbReference type="Gene3D" id="1.10.10.10">
    <property type="entry name" value="Winged helix-like DNA-binding domain superfamily/Winged helix DNA-binding domain"/>
    <property type="match status" value="1"/>
</dbReference>
<evidence type="ECO:0000313" key="4">
    <source>
        <dbReference type="EMBL" id="QHQ61536.1"/>
    </source>
</evidence>
<dbReference type="PANTHER" id="PTHR43252:SF6">
    <property type="entry name" value="NEGATIVE TRANSCRIPTION REGULATOR PADR"/>
    <property type="match status" value="1"/>
</dbReference>
<evidence type="ECO:0000259" key="3">
    <source>
        <dbReference type="Pfam" id="PF10400"/>
    </source>
</evidence>
<keyword evidence="5" id="KW-1185">Reference proteome</keyword>
<keyword evidence="1" id="KW-0175">Coiled coil</keyword>
<dbReference type="EMBL" id="CP048000">
    <property type="protein sequence ID" value="QHQ61536.1"/>
    <property type="molecule type" value="Genomic_DNA"/>
</dbReference>
<accession>A0A6P1TNZ8</accession>
<organism evidence="4 5">
    <name type="scientific">Anaerocolumna sedimenticola</name>
    <dbReference type="NCBI Taxonomy" id="2696063"/>
    <lineage>
        <taxon>Bacteria</taxon>
        <taxon>Bacillati</taxon>
        <taxon>Bacillota</taxon>
        <taxon>Clostridia</taxon>
        <taxon>Lachnospirales</taxon>
        <taxon>Lachnospiraceae</taxon>
        <taxon>Anaerocolumna</taxon>
    </lineage>
</organism>
<dbReference type="InterPro" id="IPR036390">
    <property type="entry name" value="WH_DNA-bd_sf"/>
</dbReference>
<dbReference type="InterPro" id="IPR036388">
    <property type="entry name" value="WH-like_DNA-bd_sf"/>
</dbReference>
<reference evidence="4 5" key="1">
    <citation type="submission" date="2020-01" db="EMBL/GenBank/DDBJ databases">
        <title>Genome analysis of Anaerocolumna sp. CBA3638.</title>
        <authorList>
            <person name="Kim J."/>
            <person name="Roh S.W."/>
        </authorList>
    </citation>
    <scope>NUCLEOTIDE SEQUENCE [LARGE SCALE GENOMIC DNA]</scope>
    <source>
        <strain evidence="4 5">CBA3638</strain>
    </source>
</reference>
<dbReference type="PANTHER" id="PTHR43252">
    <property type="entry name" value="TRANSCRIPTIONAL REGULATOR YQJI"/>
    <property type="match status" value="1"/>
</dbReference>
<evidence type="ECO:0000313" key="5">
    <source>
        <dbReference type="Proteomes" id="UP000464314"/>
    </source>
</evidence>
<evidence type="ECO:0000259" key="2">
    <source>
        <dbReference type="Pfam" id="PF03551"/>
    </source>
</evidence>
<protein>
    <submittedName>
        <fullName evidence="4">PadR family transcriptional regulator</fullName>
    </submittedName>
</protein>
<dbReference type="RefSeq" id="WP_161838361.1">
    <property type="nucleotide sequence ID" value="NZ_CP048000.1"/>
</dbReference>
<feature type="domain" description="Transcription regulator PadR C-terminal" evidence="3">
    <location>
        <begin position="93"/>
        <end position="178"/>
    </location>
</feature>
<dbReference type="Pfam" id="PF03551">
    <property type="entry name" value="PadR"/>
    <property type="match status" value="1"/>
</dbReference>
<feature type="coiled-coil region" evidence="1">
    <location>
        <begin position="109"/>
        <end position="136"/>
    </location>
</feature>
<feature type="domain" description="Transcription regulator PadR N-terminal" evidence="2">
    <location>
        <begin position="10"/>
        <end position="80"/>
    </location>
</feature>
<dbReference type="Pfam" id="PF10400">
    <property type="entry name" value="Vir_act_alpha_C"/>
    <property type="match status" value="1"/>
</dbReference>
<dbReference type="Proteomes" id="UP000464314">
    <property type="component" value="Chromosome"/>
</dbReference>
<dbReference type="AlphaFoldDB" id="A0A6P1TNZ8"/>
<name>A0A6P1TNZ8_9FIRM</name>
<evidence type="ECO:0000256" key="1">
    <source>
        <dbReference type="SAM" id="Coils"/>
    </source>
</evidence>
<dbReference type="InterPro" id="IPR018309">
    <property type="entry name" value="Tscrpt_reg_PadR_C"/>
</dbReference>
<dbReference type="SUPFAM" id="SSF46785">
    <property type="entry name" value="Winged helix' DNA-binding domain"/>
    <property type="match status" value="1"/>
</dbReference>
<dbReference type="Gene3D" id="6.10.140.190">
    <property type="match status" value="1"/>
</dbReference>
<sequence length="179" mass="20873">MMKNKSRYAILGILNISPSTGYDIKKYCDTIISGIWHENFGHIYPTLKMLEQEGCIRQVSEEKESRKIKYEITKAGKDELLGWLSEETLMQPVRSEFMLKFLFSSQIPIKNVIEMLNQYKKRLEEELNQYMGLEKELAQGIPEISAERARFLKATLRRGILTSQASIEWCKETISELEK</sequence>
<proteinExistence type="predicted"/>